<dbReference type="InterPro" id="IPR036291">
    <property type="entry name" value="NAD(P)-bd_dom_sf"/>
</dbReference>
<dbReference type="InterPro" id="IPR051783">
    <property type="entry name" value="NAD(P)-dependent_oxidoreduct"/>
</dbReference>
<dbReference type="PANTHER" id="PTHR48079">
    <property type="entry name" value="PROTEIN YEEZ"/>
    <property type="match status" value="1"/>
</dbReference>
<evidence type="ECO:0000313" key="3">
    <source>
        <dbReference type="Proteomes" id="UP000054988"/>
    </source>
</evidence>
<dbReference type="eggNOG" id="ENOG502QUQM">
    <property type="taxonomic scope" value="Eukaryota"/>
</dbReference>
<dbReference type="SUPFAM" id="SSF51735">
    <property type="entry name" value="NAD(P)-binding Rossmann-fold domains"/>
    <property type="match status" value="1"/>
</dbReference>
<dbReference type="EMBL" id="LATX01001743">
    <property type="protein sequence ID" value="KTB38621.1"/>
    <property type="molecule type" value="Genomic_DNA"/>
</dbReference>
<gene>
    <name evidence="2" type="ORF">WG66_8799</name>
</gene>
<dbReference type="GO" id="GO:0004029">
    <property type="term" value="F:aldehyde dehydrogenase (NAD+) activity"/>
    <property type="evidence" value="ECO:0007669"/>
    <property type="project" value="TreeGrafter"/>
</dbReference>
<name>A0A0W0FQR4_MONRR</name>
<proteinExistence type="predicted"/>
<dbReference type="InterPro" id="IPR008030">
    <property type="entry name" value="NmrA-like"/>
</dbReference>
<dbReference type="PANTHER" id="PTHR48079:SF6">
    <property type="entry name" value="NAD(P)-BINDING DOMAIN-CONTAINING PROTEIN-RELATED"/>
    <property type="match status" value="1"/>
</dbReference>
<accession>A0A0W0FQR4</accession>
<dbReference type="GO" id="GO:0005737">
    <property type="term" value="C:cytoplasm"/>
    <property type="evidence" value="ECO:0007669"/>
    <property type="project" value="TreeGrafter"/>
</dbReference>
<reference evidence="2 3" key="1">
    <citation type="submission" date="2015-12" db="EMBL/GenBank/DDBJ databases">
        <title>Draft genome sequence of Moniliophthora roreri, the causal agent of frosty pod rot of cacao.</title>
        <authorList>
            <person name="Aime M.C."/>
            <person name="Diaz-Valderrama J.R."/>
            <person name="Kijpornyongpan T."/>
            <person name="Phillips-Mora W."/>
        </authorList>
    </citation>
    <scope>NUCLEOTIDE SEQUENCE [LARGE SCALE GENOMIC DNA]</scope>
    <source>
        <strain evidence="2 3">MCA 2952</strain>
    </source>
</reference>
<evidence type="ECO:0000259" key="1">
    <source>
        <dbReference type="Pfam" id="PF05368"/>
    </source>
</evidence>
<feature type="domain" description="NmrA-like" evidence="1">
    <location>
        <begin position="4"/>
        <end position="86"/>
    </location>
</feature>
<dbReference type="Proteomes" id="UP000054988">
    <property type="component" value="Unassembled WGS sequence"/>
</dbReference>
<dbReference type="Pfam" id="PF05368">
    <property type="entry name" value="NmrA"/>
    <property type="match status" value="1"/>
</dbReference>
<protein>
    <submittedName>
        <fullName evidence="2">Putative NAD-binding protein</fullName>
    </submittedName>
</protein>
<dbReference type="Gene3D" id="3.40.50.720">
    <property type="entry name" value="NAD(P)-binding Rossmann-like Domain"/>
    <property type="match status" value="1"/>
</dbReference>
<comment type="caution">
    <text evidence="2">The sequence shown here is derived from an EMBL/GenBank/DDBJ whole genome shotgun (WGS) entry which is preliminary data.</text>
</comment>
<sequence>MSVKKTILVTGATGYIGGSFLSHLLQRPDASSFEFRAVIRSTEKAEKIKAFGVNPIVGSHSDRELMSKAASEADIVITMADCDDLDAAEAILDGLKKRYKETGNRSILIHTSGTANLIDNTDGKHASDVIYDDENVEQIESLPPTNPHRHVDTRVVAADQEGYVRTYIVVPSVVYTPARNALVDAGISSSSVLIFNVLVPIALQRGRGFIVGAGKNVWPNIDIDEVVDIYNRLFDSVLKDPEATPHGREGYYFGSSGEHTVYDVYKGVTQALFELGKVESPEPTPLTKDELDRYLGAAALGFSSNSRCISNRARKLGWKPTKSNKDFLATIRREVEERVKNIH</sequence>
<dbReference type="AlphaFoldDB" id="A0A0W0FQR4"/>
<organism evidence="2 3">
    <name type="scientific">Moniliophthora roreri</name>
    <name type="common">Frosty pod rot fungus</name>
    <name type="synonym">Monilia roreri</name>
    <dbReference type="NCBI Taxonomy" id="221103"/>
    <lineage>
        <taxon>Eukaryota</taxon>
        <taxon>Fungi</taxon>
        <taxon>Dikarya</taxon>
        <taxon>Basidiomycota</taxon>
        <taxon>Agaricomycotina</taxon>
        <taxon>Agaricomycetes</taxon>
        <taxon>Agaricomycetidae</taxon>
        <taxon>Agaricales</taxon>
        <taxon>Marasmiineae</taxon>
        <taxon>Marasmiaceae</taxon>
        <taxon>Moniliophthora</taxon>
    </lineage>
</organism>
<evidence type="ECO:0000313" key="2">
    <source>
        <dbReference type="EMBL" id="KTB38621.1"/>
    </source>
</evidence>